<proteinExistence type="inferred from homology"/>
<dbReference type="STRING" id="46224.B4102_4284"/>
<dbReference type="GO" id="GO:0006950">
    <property type="term" value="P:response to stress"/>
    <property type="evidence" value="ECO:0007669"/>
    <property type="project" value="UniProtKB-ARBA"/>
</dbReference>
<dbReference type="AlphaFoldDB" id="A0A150KJ94"/>
<protein>
    <recommendedName>
        <fullName evidence="4">Protein SprT-like</fullName>
    </recommendedName>
</protein>
<comment type="similarity">
    <text evidence="4">Belongs to the SprT family.</text>
</comment>
<evidence type="ECO:0000256" key="2">
    <source>
        <dbReference type="ARBA" id="ARBA00022723"/>
    </source>
</evidence>
<evidence type="ECO:0000259" key="5">
    <source>
        <dbReference type="SMART" id="SM00731"/>
    </source>
</evidence>
<feature type="binding site" evidence="4">
    <location>
        <position position="78"/>
    </location>
    <ligand>
        <name>Zn(2+)</name>
        <dbReference type="ChEBI" id="CHEBI:29105"/>
    </ligand>
</feature>
<organism evidence="6 7">
    <name type="scientific">Heyndrickxia sporothermodurans</name>
    <dbReference type="NCBI Taxonomy" id="46224"/>
    <lineage>
        <taxon>Bacteria</taxon>
        <taxon>Bacillati</taxon>
        <taxon>Bacillota</taxon>
        <taxon>Bacilli</taxon>
        <taxon>Bacillales</taxon>
        <taxon>Bacillaceae</taxon>
        <taxon>Heyndrickxia</taxon>
    </lineage>
</organism>
<comment type="caution">
    <text evidence="6">The sequence shown here is derived from an EMBL/GenBank/DDBJ whole genome shotgun (WGS) entry which is preliminary data.</text>
</comment>
<dbReference type="GO" id="GO:0008270">
    <property type="term" value="F:zinc ion binding"/>
    <property type="evidence" value="ECO:0007669"/>
    <property type="project" value="UniProtKB-UniRule"/>
</dbReference>
<comment type="cofactor">
    <cofactor evidence="4">
        <name>Zn(2+)</name>
        <dbReference type="ChEBI" id="CHEBI:29105"/>
    </cofactor>
    <text evidence="4">Binds 1 zinc ion.</text>
</comment>
<dbReference type="InterPro" id="IPR035240">
    <property type="entry name" value="SprT_Zn_ribbon"/>
</dbReference>
<gene>
    <name evidence="6" type="ORF">B4102_4284</name>
</gene>
<evidence type="ECO:0000256" key="3">
    <source>
        <dbReference type="ARBA" id="ARBA00022833"/>
    </source>
</evidence>
<reference evidence="6 7" key="1">
    <citation type="submission" date="2016-01" db="EMBL/GenBank/DDBJ databases">
        <title>Genome Sequences of Twelve Sporeforming Bacillus Species Isolated from Foods.</title>
        <authorList>
            <person name="Berendsen E.M."/>
            <person name="Wells-Bennik M.H."/>
            <person name="Krawcyk A.O."/>
            <person name="De Jong A."/>
            <person name="Holsappel S."/>
            <person name="Eijlander R.T."/>
            <person name="Kuipers O.P."/>
        </authorList>
    </citation>
    <scope>NUCLEOTIDE SEQUENCE [LARGE SCALE GENOMIC DNA]</scope>
    <source>
        <strain evidence="6 7">B4102</strain>
    </source>
</reference>
<evidence type="ECO:0000313" key="6">
    <source>
        <dbReference type="EMBL" id="KYC83964.1"/>
    </source>
</evidence>
<evidence type="ECO:0000256" key="1">
    <source>
        <dbReference type="ARBA" id="ARBA00022490"/>
    </source>
</evidence>
<keyword evidence="2 4" id="KW-0479">Metal-binding</keyword>
<evidence type="ECO:0000256" key="4">
    <source>
        <dbReference type="HAMAP-Rule" id="MF_00745"/>
    </source>
</evidence>
<feature type="domain" description="SprT-like" evidence="5">
    <location>
        <begin position="11"/>
        <end position="157"/>
    </location>
</feature>
<dbReference type="InterPro" id="IPR006640">
    <property type="entry name" value="SprT-like_domain"/>
</dbReference>
<dbReference type="GO" id="GO:0005737">
    <property type="term" value="C:cytoplasm"/>
    <property type="evidence" value="ECO:0007669"/>
    <property type="project" value="UniProtKB-SubCell"/>
</dbReference>
<dbReference type="SMART" id="SM00731">
    <property type="entry name" value="SprT"/>
    <property type="match status" value="1"/>
</dbReference>
<feature type="binding site" evidence="4">
    <location>
        <position position="74"/>
    </location>
    <ligand>
        <name>Zn(2+)</name>
        <dbReference type="ChEBI" id="CHEBI:29105"/>
    </ligand>
</feature>
<keyword evidence="1 4" id="KW-0963">Cytoplasm</keyword>
<keyword evidence="3 4" id="KW-0862">Zinc</keyword>
<accession>A0A150KJ94</accession>
<name>A0A150KJ94_9BACI</name>
<dbReference type="HAMAP" id="MF_00745">
    <property type="entry name" value="SprT_like"/>
    <property type="match status" value="1"/>
</dbReference>
<evidence type="ECO:0000313" key="7">
    <source>
        <dbReference type="Proteomes" id="UP000075666"/>
    </source>
</evidence>
<comment type="subcellular location">
    <subcellularLocation>
        <location evidence="4">Cytoplasm</location>
    </subcellularLocation>
</comment>
<keyword evidence="7" id="KW-1185">Reference proteome</keyword>
<dbReference type="NCBIfam" id="NF003339">
    <property type="entry name" value="PRK04351.1"/>
    <property type="match status" value="1"/>
</dbReference>
<sequence>MEKGERKMNDQELQELVERISLRFFGKPFKHVALFNSRLRTTGGRYLLKNHNIEINYKYYVEFGEKELIGIIKHELCHYHLHLEGKGYQHRDNDFKKLLKEVQAPRFCSPLQSVQRKKSKVIYKYVCKGCKTIFTRRRKVDVDRFVCGKCRGKLEMK</sequence>
<dbReference type="InterPro" id="IPR023524">
    <property type="entry name" value="Uncharacterised_SprT-like"/>
</dbReference>
<dbReference type="Proteomes" id="UP000075666">
    <property type="component" value="Unassembled WGS sequence"/>
</dbReference>
<dbReference type="PATRIC" id="fig|46224.3.peg.2642"/>
<feature type="active site" evidence="4">
    <location>
        <position position="75"/>
    </location>
</feature>
<dbReference type="Pfam" id="PF10263">
    <property type="entry name" value="SprT-like"/>
    <property type="match status" value="1"/>
</dbReference>
<dbReference type="Pfam" id="PF17283">
    <property type="entry name" value="Zn_ribbon_SprT"/>
    <property type="match status" value="1"/>
</dbReference>
<dbReference type="EMBL" id="LQYN01000174">
    <property type="protein sequence ID" value="KYC83964.1"/>
    <property type="molecule type" value="Genomic_DNA"/>
</dbReference>